<evidence type="ECO:0000256" key="1">
    <source>
        <dbReference type="ARBA" id="ARBA00023002"/>
    </source>
</evidence>
<keyword evidence="1" id="KW-0560">Oxidoreductase</keyword>
<sequence length="85" mass="9525">MLREFGIGLVAYSPLGRGFLTDALRTPGRRREARRQRLPQEQRRFTGENFQRKVRLADQVQAVAEQAGATSGQVGWHGCSPRATT</sequence>
<protein>
    <submittedName>
        <fullName evidence="4">Aryl-alcohol dehydrogenase-like predicted oxidoreductase</fullName>
    </submittedName>
</protein>
<feature type="region of interest" description="Disordered" evidence="2">
    <location>
        <begin position="26"/>
        <end position="45"/>
    </location>
</feature>
<evidence type="ECO:0000313" key="4">
    <source>
        <dbReference type="EMBL" id="MBM7489574.1"/>
    </source>
</evidence>
<reference evidence="4 5" key="1">
    <citation type="submission" date="2021-01" db="EMBL/GenBank/DDBJ databases">
        <title>Sequencing the genomes of 1000 actinobacteria strains.</title>
        <authorList>
            <person name="Klenk H.-P."/>
        </authorList>
    </citation>
    <scope>NUCLEOTIDE SEQUENCE [LARGE SCALE GENOMIC DNA]</scope>
    <source>
        <strain evidence="4 5">DSM 100204</strain>
    </source>
</reference>
<dbReference type="InterPro" id="IPR050791">
    <property type="entry name" value="Aldo-Keto_reductase"/>
</dbReference>
<organism evidence="4 5">
    <name type="scientific">Micromonospora luteifusca</name>
    <dbReference type="NCBI Taxonomy" id="709860"/>
    <lineage>
        <taxon>Bacteria</taxon>
        <taxon>Bacillati</taxon>
        <taxon>Actinomycetota</taxon>
        <taxon>Actinomycetes</taxon>
        <taxon>Micromonosporales</taxon>
        <taxon>Micromonosporaceae</taxon>
        <taxon>Micromonospora</taxon>
    </lineage>
</organism>
<dbReference type="PANTHER" id="PTHR43625">
    <property type="entry name" value="AFLATOXIN B1 ALDEHYDE REDUCTASE"/>
    <property type="match status" value="1"/>
</dbReference>
<feature type="domain" description="NADP-dependent oxidoreductase" evidence="3">
    <location>
        <begin position="1"/>
        <end position="74"/>
    </location>
</feature>
<comment type="caution">
    <text evidence="4">The sequence shown here is derived from an EMBL/GenBank/DDBJ whole genome shotgun (WGS) entry which is preliminary data.</text>
</comment>
<proteinExistence type="predicted"/>
<dbReference type="InterPro" id="IPR036812">
    <property type="entry name" value="NAD(P)_OxRdtase_dom_sf"/>
</dbReference>
<dbReference type="Proteomes" id="UP000764837">
    <property type="component" value="Unassembled WGS sequence"/>
</dbReference>
<gene>
    <name evidence="4" type="ORF">JOD64_000796</name>
</gene>
<evidence type="ECO:0000313" key="5">
    <source>
        <dbReference type="Proteomes" id="UP000764837"/>
    </source>
</evidence>
<feature type="compositionally biased region" description="Basic residues" evidence="2">
    <location>
        <begin position="27"/>
        <end position="37"/>
    </location>
</feature>
<keyword evidence="5" id="KW-1185">Reference proteome</keyword>
<dbReference type="InterPro" id="IPR023210">
    <property type="entry name" value="NADP_OxRdtase_dom"/>
</dbReference>
<dbReference type="Gene3D" id="3.20.20.100">
    <property type="entry name" value="NADP-dependent oxidoreductase domain"/>
    <property type="match status" value="1"/>
</dbReference>
<dbReference type="EMBL" id="JAFBBP010000001">
    <property type="protein sequence ID" value="MBM7489574.1"/>
    <property type="molecule type" value="Genomic_DNA"/>
</dbReference>
<dbReference type="SUPFAM" id="SSF51430">
    <property type="entry name" value="NAD(P)-linked oxidoreductase"/>
    <property type="match status" value="1"/>
</dbReference>
<dbReference type="Pfam" id="PF00248">
    <property type="entry name" value="Aldo_ket_red"/>
    <property type="match status" value="1"/>
</dbReference>
<evidence type="ECO:0000256" key="2">
    <source>
        <dbReference type="SAM" id="MobiDB-lite"/>
    </source>
</evidence>
<accession>A0ABS2LPJ7</accession>
<evidence type="ECO:0000259" key="3">
    <source>
        <dbReference type="Pfam" id="PF00248"/>
    </source>
</evidence>
<name>A0ABS2LPJ7_9ACTN</name>
<dbReference type="PANTHER" id="PTHR43625:SF40">
    <property type="entry name" value="ALDO-KETO REDUCTASE YAKC [NADP(+)]"/>
    <property type="match status" value="1"/>
</dbReference>
<dbReference type="RefSeq" id="WP_307813218.1">
    <property type="nucleotide sequence ID" value="NZ_JAFBBP010000001.1"/>
</dbReference>